<evidence type="ECO:0000259" key="3">
    <source>
        <dbReference type="Pfam" id="PF20042"/>
    </source>
</evidence>
<feature type="domain" description="DUF6444" evidence="3">
    <location>
        <begin position="7"/>
        <end position="86"/>
    </location>
</feature>
<dbReference type="InterPro" id="IPR045618">
    <property type="entry name" value="DUF6444"/>
</dbReference>
<reference evidence="4 5" key="1">
    <citation type="submission" date="2021-04" db="EMBL/GenBank/DDBJ databases">
        <title>Genomics, taxonomy and metabolism of representatives of sulfur bacteria of the genus Thiothrix: Thiothrix fructosivorans QT, Thiothrix unzii A1T and three new species, Thiothrix subterranea sp. nov., Thiothrix litoralis sp. nov. and 'Candidatus Thiothrix anitrata' sp. nov.</title>
        <authorList>
            <person name="Ravin N.V."/>
            <person name="Smolyakov D."/>
            <person name="Rudenko T.S."/>
            <person name="Mardanov A.V."/>
            <person name="Beletsky A.V."/>
            <person name="Markov N.D."/>
            <person name="Fomenkov A.I."/>
            <person name="Roberts R.J."/>
            <person name="Karnachuk O.V."/>
            <person name="Novikov A."/>
            <person name="Grabovich M.Y."/>
        </authorList>
    </citation>
    <scope>NUCLEOTIDE SEQUENCE [LARGE SCALE GENOMIC DNA]</scope>
    <source>
        <strain evidence="4 5">AS</strain>
    </source>
</reference>
<evidence type="ECO:0000313" key="5">
    <source>
        <dbReference type="Proteomes" id="UP000672039"/>
    </source>
</evidence>
<dbReference type="EMBL" id="CP072801">
    <property type="protein sequence ID" value="QTR46840.1"/>
    <property type="molecule type" value="Genomic_DNA"/>
</dbReference>
<dbReference type="PANTHER" id="PTHR33678:SF1">
    <property type="entry name" value="BLL1576 PROTEIN"/>
    <property type="match status" value="1"/>
</dbReference>
<proteinExistence type="predicted"/>
<organism evidence="4 5">
    <name type="scientific">Thiothrix litoralis</name>
    <dbReference type="NCBI Taxonomy" id="2891210"/>
    <lineage>
        <taxon>Bacteria</taxon>
        <taxon>Pseudomonadati</taxon>
        <taxon>Pseudomonadota</taxon>
        <taxon>Gammaproteobacteria</taxon>
        <taxon>Thiotrichales</taxon>
        <taxon>Thiotrichaceae</taxon>
        <taxon>Thiothrix</taxon>
    </lineage>
</organism>
<dbReference type="Pfam" id="PF03050">
    <property type="entry name" value="DDE_Tnp_IS66"/>
    <property type="match status" value="1"/>
</dbReference>
<dbReference type="InterPro" id="IPR052344">
    <property type="entry name" value="Transposase-related"/>
</dbReference>
<accession>A0ABX7WT40</accession>
<keyword evidence="5" id="KW-1185">Reference proteome</keyword>
<dbReference type="Proteomes" id="UP000672039">
    <property type="component" value="Chromosome"/>
</dbReference>
<sequence>MNQLPRPTRESLQQLSHADLVELVLMLFERIDQLTARVNELESQANKNSKNSHKPPSSDGLKRQPAQPRQLGQRPKGGQPGHKGHSLMMHPSPDHVEHYGIEGHCECGLPLSEALLDTGERRQQWDIPAPQIVVTEYRQLIGTCSCGNVHKGKFPTSLPPYISYGARLKAYTVGLVQGHFISLSRVTEIVSDQYGVKPSDGSVQRWIGQASENLATTYTDIRDTISSSAVANFDESGIRAQGKTQWLHVAATPEAVYYTAHARRGQEAMTAAGILPVFQGVAVHDHWKPYFRFDHVVHSLCVTHLLRELNYFDETLKHQWPAQLKQVLIDAKTAVAQAKAVQQTSLSPEQIADVEQRYDQWLNHGLLIFPEQPKTSPTKQGKAKQDPARNLLCRLRDFKDSVLRFIQRFDIPFDNNLAERAVRPVKVKLKVAGGFRAMGGADAFCVIRSVWETDKLQERNPFESLRAVFG</sequence>
<dbReference type="Pfam" id="PF20042">
    <property type="entry name" value="DUF6444"/>
    <property type="match status" value="1"/>
</dbReference>
<name>A0ABX7WT40_9GAMM</name>
<feature type="region of interest" description="Disordered" evidence="1">
    <location>
        <begin position="42"/>
        <end position="91"/>
    </location>
</feature>
<evidence type="ECO:0000259" key="2">
    <source>
        <dbReference type="Pfam" id="PF03050"/>
    </source>
</evidence>
<dbReference type="NCBIfam" id="NF033517">
    <property type="entry name" value="transpos_IS66"/>
    <property type="match status" value="1"/>
</dbReference>
<dbReference type="PANTHER" id="PTHR33678">
    <property type="entry name" value="BLL1576 PROTEIN"/>
    <property type="match status" value="1"/>
</dbReference>
<evidence type="ECO:0000256" key="1">
    <source>
        <dbReference type="SAM" id="MobiDB-lite"/>
    </source>
</evidence>
<feature type="compositionally biased region" description="Low complexity" evidence="1">
    <location>
        <begin position="46"/>
        <end position="58"/>
    </location>
</feature>
<dbReference type="RefSeq" id="WP_210223160.1">
    <property type="nucleotide sequence ID" value="NZ_CP072801.1"/>
</dbReference>
<dbReference type="InterPro" id="IPR004291">
    <property type="entry name" value="Transposase_IS66_central"/>
</dbReference>
<evidence type="ECO:0000313" key="4">
    <source>
        <dbReference type="EMBL" id="QTR46840.1"/>
    </source>
</evidence>
<gene>
    <name evidence="4" type="ORF">J9253_02510</name>
</gene>
<protein>
    <submittedName>
        <fullName evidence="4">IS66 family transposase</fullName>
    </submittedName>
</protein>
<feature type="domain" description="Transposase IS66 central" evidence="2">
    <location>
        <begin position="164"/>
        <end position="442"/>
    </location>
</feature>